<reference evidence="6" key="3">
    <citation type="journal article" date="2013" name="Nucleic Acids Res.">
        <title>The genome of Anopheles darlingi, the main neotropical malaria vector.</title>
        <authorList>
            <person name="Marinotti O."/>
            <person name="Cerqueira G.C."/>
            <person name="de Almeida L.G."/>
            <person name="Ferro M.I."/>
            <person name="Loreto E.L."/>
            <person name="Zaha A."/>
            <person name="Teixeira S.M."/>
            <person name="Wespiser A.R."/>
            <person name="Almeida E Silva A."/>
            <person name="Schlindwein A.D."/>
            <person name="Pacheco A.C."/>
            <person name="Silva A.L."/>
            <person name="Graveley B.R."/>
            <person name="Walenz B.P."/>
            <person name="Lima Bde A."/>
            <person name="Ribeiro C.A."/>
            <person name="Nunes-Silva C.G."/>
            <person name="de Carvalho C.R."/>
            <person name="Soares C.M."/>
            <person name="de Menezes C.B."/>
            <person name="Matiolli C."/>
            <person name="Caffrey D."/>
            <person name="Araujo D.A."/>
            <person name="de Oliveira D.M."/>
            <person name="Golenbock D."/>
            <person name="Grisard E.C."/>
            <person name="Fantinatti-Garboggini F."/>
            <person name="de Carvalho F.M."/>
            <person name="Barcellos F.G."/>
            <person name="Prosdocimi F."/>
            <person name="May G."/>
            <person name="Azevedo Junior G.M."/>
            <person name="Guimaraes G.M."/>
            <person name="Goldman G.H."/>
            <person name="Padilha I.Q."/>
            <person name="Batista Jda S."/>
            <person name="Ferro J.A."/>
            <person name="Ribeiro J.M."/>
            <person name="Fietto J.L."/>
            <person name="Dabbas K.M."/>
            <person name="Cerdeira L."/>
            <person name="Agnez-Lima L.F."/>
            <person name="Brocchi M."/>
            <person name="de Carvalho M.O."/>
            <person name="Teixeira Mde M."/>
            <person name="Diniz Maia Mde M."/>
            <person name="Goldman M.H."/>
            <person name="Cruz Schneider M.P."/>
            <person name="Felipe M.S."/>
            <person name="Hungria M."/>
            <person name="Nicolas M.F."/>
            <person name="Pereira M."/>
            <person name="Montes M.A."/>
            <person name="Cantao M.E."/>
            <person name="Vincentz M."/>
            <person name="Rafael M.S."/>
            <person name="Silverman N."/>
            <person name="Stoco P.H."/>
            <person name="Souza R.C."/>
            <person name="Vicentini R."/>
            <person name="Gazzinelli R.T."/>
            <person name="Neves Rde O."/>
            <person name="Silva R."/>
            <person name="Astolfi-Filho S."/>
            <person name="Maciel T.E."/>
            <person name="Urmenyi T.P."/>
            <person name="Tadei W.P."/>
            <person name="Camargo E.P."/>
            <person name="de Vasconcelos A.T."/>
        </authorList>
    </citation>
    <scope>NUCLEOTIDE SEQUENCE</scope>
</reference>
<dbReference type="HOGENOM" id="CLU_023330_6_1_1"/>
<dbReference type="STRING" id="43151.W5JR90"/>
<organism evidence="6">
    <name type="scientific">Anopheles darlingi</name>
    <name type="common">Mosquito</name>
    <dbReference type="NCBI Taxonomy" id="43151"/>
    <lineage>
        <taxon>Eukaryota</taxon>
        <taxon>Metazoa</taxon>
        <taxon>Ecdysozoa</taxon>
        <taxon>Arthropoda</taxon>
        <taxon>Hexapoda</taxon>
        <taxon>Insecta</taxon>
        <taxon>Pterygota</taxon>
        <taxon>Neoptera</taxon>
        <taxon>Endopterygota</taxon>
        <taxon>Diptera</taxon>
        <taxon>Nematocera</taxon>
        <taxon>Culicoidea</taxon>
        <taxon>Culicidae</taxon>
        <taxon>Anophelinae</taxon>
        <taxon>Anopheles</taxon>
    </lineage>
</organism>
<evidence type="ECO:0000313" key="6">
    <source>
        <dbReference type="EMBL" id="ETN65415.1"/>
    </source>
</evidence>
<keyword evidence="2" id="KW-0646">Protease inhibitor</keyword>
<keyword evidence="8" id="KW-1185">Reference proteome</keyword>
<dbReference type="SMART" id="SM00093">
    <property type="entry name" value="SERPIN"/>
    <property type="match status" value="1"/>
</dbReference>
<dbReference type="Pfam" id="PF00079">
    <property type="entry name" value="Serpin"/>
    <property type="match status" value="1"/>
</dbReference>
<dbReference type="Gene3D" id="3.30.497.10">
    <property type="entry name" value="Antithrombin, subunit I, domain 2"/>
    <property type="match status" value="1"/>
</dbReference>
<dbReference type="SUPFAM" id="SSF56574">
    <property type="entry name" value="Serpins"/>
    <property type="match status" value="1"/>
</dbReference>
<evidence type="ECO:0000256" key="4">
    <source>
        <dbReference type="RuleBase" id="RU000411"/>
    </source>
</evidence>
<dbReference type="Gene3D" id="2.30.39.10">
    <property type="entry name" value="Alpha-1-antitrypsin, domain 1"/>
    <property type="match status" value="1"/>
</dbReference>
<dbReference type="InterPro" id="IPR000215">
    <property type="entry name" value="Serpin_fam"/>
</dbReference>
<evidence type="ECO:0000256" key="3">
    <source>
        <dbReference type="ARBA" id="ARBA00022900"/>
    </source>
</evidence>
<protein>
    <recommendedName>
        <fullName evidence="5">Serpin domain-containing protein</fullName>
    </recommendedName>
</protein>
<dbReference type="OMA" id="HEMSLYQ"/>
<dbReference type="AlphaFoldDB" id="W5JR90"/>
<reference evidence="6 8" key="1">
    <citation type="journal article" date="2010" name="BMC Genomics">
        <title>Combination of measures distinguishes pre-miRNAs from other stem-loops in the genome of the newly sequenced Anopheles darlingi.</title>
        <authorList>
            <person name="Mendes N.D."/>
            <person name="Freitas A.T."/>
            <person name="Vasconcelos A.T."/>
            <person name="Sagot M.F."/>
        </authorList>
    </citation>
    <scope>NUCLEOTIDE SEQUENCE</scope>
</reference>
<dbReference type="Proteomes" id="UP000000673">
    <property type="component" value="Unassembled WGS sequence"/>
</dbReference>
<dbReference type="PROSITE" id="PS00284">
    <property type="entry name" value="SERPIN"/>
    <property type="match status" value="1"/>
</dbReference>
<feature type="domain" description="Serpin" evidence="5">
    <location>
        <begin position="1"/>
        <end position="219"/>
    </location>
</feature>
<dbReference type="VEuPathDB" id="VectorBase:ADAC002818"/>
<evidence type="ECO:0000313" key="8">
    <source>
        <dbReference type="Proteomes" id="UP000000673"/>
    </source>
</evidence>
<keyword evidence="3" id="KW-0722">Serine protease inhibitor</keyword>
<dbReference type="PANTHER" id="PTHR11461:SF211">
    <property type="entry name" value="GH10112P-RELATED"/>
    <property type="match status" value="1"/>
</dbReference>
<evidence type="ECO:0000313" key="7">
    <source>
        <dbReference type="EnsemblMetazoa" id="ADAC002818-PA"/>
    </source>
</evidence>
<dbReference type="InterPro" id="IPR042178">
    <property type="entry name" value="Serpin_sf_1"/>
</dbReference>
<evidence type="ECO:0000259" key="5">
    <source>
        <dbReference type="SMART" id="SM00093"/>
    </source>
</evidence>
<dbReference type="GO" id="GO:0005615">
    <property type="term" value="C:extracellular space"/>
    <property type="evidence" value="ECO:0007669"/>
    <property type="project" value="InterPro"/>
</dbReference>
<gene>
    <name evidence="6" type="ORF">AND_002818</name>
</gene>
<comment type="similarity">
    <text evidence="1 4">Belongs to the serpin family.</text>
</comment>
<dbReference type="EnsemblMetazoa" id="ADAC002818-RA">
    <property type="protein sequence ID" value="ADAC002818-PA"/>
    <property type="gene ID" value="ADAC002818"/>
</dbReference>
<sequence length="220" mass="25109">MLDEFTRMVLVNAVHFKGTWKYQFNATNTRPMPFWISDAKSQDIPMMFVREEFAYKDFWDKRFSALELSYSGSDTTMLVLLPIERNGLAALEEILPNLNLVELRNQLWKGELEVYLPKFKIEFSLELEDVLTTLGMGRMFSNAAEFPDLLESNEPLKISKAIHKAFIEVHEEGTEASAATAIETFRISGPSMFMADHPFIYALLSKDGVVHFIGKVTNPA</sequence>
<dbReference type="InterPro" id="IPR036186">
    <property type="entry name" value="Serpin_sf"/>
</dbReference>
<dbReference type="EMBL" id="ADMH02000659">
    <property type="protein sequence ID" value="ETN65415.1"/>
    <property type="molecule type" value="Genomic_DNA"/>
</dbReference>
<dbReference type="InterPro" id="IPR042185">
    <property type="entry name" value="Serpin_sf_2"/>
</dbReference>
<evidence type="ECO:0000256" key="1">
    <source>
        <dbReference type="ARBA" id="ARBA00009500"/>
    </source>
</evidence>
<reference evidence="6" key="2">
    <citation type="submission" date="2010-05" db="EMBL/GenBank/DDBJ databases">
        <authorList>
            <person name="Almeida L.G."/>
            <person name="Nicolas M.F."/>
            <person name="Souza R.C."/>
            <person name="Vasconcelos A.T.R."/>
        </authorList>
    </citation>
    <scope>NUCLEOTIDE SEQUENCE</scope>
</reference>
<dbReference type="GO" id="GO:0004867">
    <property type="term" value="F:serine-type endopeptidase inhibitor activity"/>
    <property type="evidence" value="ECO:0007669"/>
    <property type="project" value="UniProtKB-KW"/>
</dbReference>
<evidence type="ECO:0000256" key="2">
    <source>
        <dbReference type="ARBA" id="ARBA00022690"/>
    </source>
</evidence>
<proteinExistence type="inferred from homology"/>
<accession>W5JR90</accession>
<reference evidence="7" key="4">
    <citation type="submission" date="2015-06" db="UniProtKB">
        <authorList>
            <consortium name="EnsemblMetazoa"/>
        </authorList>
    </citation>
    <scope>IDENTIFICATION</scope>
</reference>
<dbReference type="InterPro" id="IPR023795">
    <property type="entry name" value="Serpin_CS"/>
</dbReference>
<dbReference type="VEuPathDB" id="VectorBase:ADAR2_001755"/>
<dbReference type="PANTHER" id="PTHR11461">
    <property type="entry name" value="SERINE PROTEASE INHIBITOR, SERPIN"/>
    <property type="match status" value="1"/>
</dbReference>
<name>W5JR90_ANODA</name>
<dbReference type="eggNOG" id="KOG2392">
    <property type="taxonomic scope" value="Eukaryota"/>
</dbReference>
<dbReference type="InterPro" id="IPR023796">
    <property type="entry name" value="Serpin_dom"/>
</dbReference>